<keyword evidence="7" id="KW-0812">Transmembrane</keyword>
<name>A0A6N7YE07_9FIRM</name>
<evidence type="ECO:0000259" key="8">
    <source>
        <dbReference type="Pfam" id="PF16822"/>
    </source>
</evidence>
<evidence type="ECO:0000256" key="1">
    <source>
        <dbReference type="ARBA" id="ARBA00004418"/>
    </source>
</evidence>
<keyword evidence="3" id="KW-0808">Transferase</keyword>
<feature type="transmembrane region" description="Helical" evidence="7">
    <location>
        <begin position="21"/>
        <end position="42"/>
    </location>
</feature>
<comment type="pathway">
    <text evidence="2">Glycan biosynthesis; alginate biosynthesis.</text>
</comment>
<keyword evidence="5" id="KW-0574">Periplasm</keyword>
<evidence type="ECO:0000313" key="9">
    <source>
        <dbReference type="EMBL" id="MSU81794.1"/>
    </source>
</evidence>
<evidence type="ECO:0000256" key="3">
    <source>
        <dbReference type="ARBA" id="ARBA00022679"/>
    </source>
</evidence>
<comment type="subcellular location">
    <subcellularLocation>
        <location evidence="1">Periplasm</location>
    </subcellularLocation>
</comment>
<dbReference type="GO" id="GO:0016740">
    <property type="term" value="F:transferase activity"/>
    <property type="evidence" value="ECO:0007669"/>
    <property type="project" value="UniProtKB-KW"/>
</dbReference>
<feature type="domain" description="AlgX/AlgJ SGNH hydrolase-like" evidence="8">
    <location>
        <begin position="107"/>
        <end position="291"/>
    </location>
</feature>
<sequence>MHIIHLFILDFRGRNVMKMKYKLYIVIFMVMCILPFAGMAVAKTETTTENRTMAAFPSFMEEGKWNVNYLQDLGAYFEDHYAFRNLLVSVDSQIQAKLFKTSNMDTVIVGKNDWLYYTASLDNYLGQNLMSDQEVYNAAYNLSIVQEYVQSRGAKFLVAVPPNKNSLYGKNMPYYDQSKVSSERNYTNIIKALKSNKVAYTDLYQLFSNKKETLYLKRDSHWNEKGSLLAYNALLTDLNKEHELYETVPVLRTKTEIGDLNKMIYPMWSQPEWNYDYQYKKNYTYTSDTKSVEDAYITTTNKKAQGSLLMFRDSFGNTLLPWMAQSYEKAVFSKEMPYPLEKYMQESKADTVIIEKVERNLKDFITDPPMFTPSETKLSGEAKQVETKTTVHVGVSEADTAYTEVSGKLDSKYVTPGMKVYVAVGEDSDQHIYQAYLVNANSSADSLDTTEYRLYLPQETVDTKTKVQVYVESEQGLYLVGQSLKGE</sequence>
<gene>
    <name evidence="9" type="ORF">FYJ25_05320</name>
</gene>
<accession>A0A6N7YE07</accession>
<evidence type="ECO:0000256" key="4">
    <source>
        <dbReference type="ARBA" id="ARBA00022729"/>
    </source>
</evidence>
<keyword evidence="7" id="KW-0472">Membrane</keyword>
<keyword evidence="7" id="KW-1133">Transmembrane helix</keyword>
<dbReference type="Gene3D" id="3.40.50.1110">
    <property type="entry name" value="SGNH hydrolase"/>
    <property type="match status" value="1"/>
</dbReference>
<evidence type="ECO:0000256" key="5">
    <source>
        <dbReference type="ARBA" id="ARBA00022764"/>
    </source>
</evidence>
<protein>
    <recommendedName>
        <fullName evidence="8">AlgX/AlgJ SGNH hydrolase-like domain-containing protein</fullName>
    </recommendedName>
</protein>
<comment type="caution">
    <text evidence="9">The sequence shown here is derived from an EMBL/GenBank/DDBJ whole genome shotgun (WGS) entry which is preliminary data.</text>
</comment>
<keyword evidence="4" id="KW-0732">Signal</keyword>
<dbReference type="InterPro" id="IPR036514">
    <property type="entry name" value="SGNH_hydro_sf"/>
</dbReference>
<reference evidence="9 10" key="1">
    <citation type="submission" date="2019-08" db="EMBL/GenBank/DDBJ databases">
        <title>In-depth cultivation of the pig gut microbiome towards novel bacterial diversity and tailored functional studies.</title>
        <authorList>
            <person name="Wylensek D."/>
            <person name="Hitch T.C.A."/>
            <person name="Clavel T."/>
        </authorList>
    </citation>
    <scope>NUCLEOTIDE SEQUENCE [LARGE SCALE GENOMIC DNA]</scope>
    <source>
        <strain evidence="9 10">BSM-383-APC-4H</strain>
    </source>
</reference>
<dbReference type="GO" id="GO:0042121">
    <property type="term" value="P:alginic acid biosynthetic process"/>
    <property type="evidence" value="ECO:0007669"/>
    <property type="project" value="UniProtKB-UniPathway"/>
</dbReference>
<dbReference type="AlphaFoldDB" id="A0A6N7YE07"/>
<dbReference type="UniPathway" id="UPA00286"/>
<dbReference type="EMBL" id="VULP01000007">
    <property type="protein sequence ID" value="MSU81794.1"/>
    <property type="molecule type" value="Genomic_DNA"/>
</dbReference>
<evidence type="ECO:0000256" key="6">
    <source>
        <dbReference type="ARBA" id="ARBA00022841"/>
    </source>
</evidence>
<dbReference type="Proteomes" id="UP000433359">
    <property type="component" value="Unassembled WGS sequence"/>
</dbReference>
<dbReference type="Pfam" id="PF16822">
    <property type="entry name" value="ALGX"/>
    <property type="match status" value="1"/>
</dbReference>
<keyword evidence="6" id="KW-0016">Alginate biosynthesis</keyword>
<evidence type="ECO:0000256" key="7">
    <source>
        <dbReference type="SAM" id="Phobius"/>
    </source>
</evidence>
<dbReference type="GO" id="GO:0042597">
    <property type="term" value="C:periplasmic space"/>
    <property type="evidence" value="ECO:0007669"/>
    <property type="project" value="UniProtKB-SubCell"/>
</dbReference>
<organism evidence="9 10">
    <name type="scientific">Anaerobutyricum soehngenii</name>
    <dbReference type="NCBI Taxonomy" id="105843"/>
    <lineage>
        <taxon>Bacteria</taxon>
        <taxon>Bacillati</taxon>
        <taxon>Bacillota</taxon>
        <taxon>Clostridia</taxon>
        <taxon>Lachnospirales</taxon>
        <taxon>Lachnospiraceae</taxon>
        <taxon>Anaerobutyricum</taxon>
    </lineage>
</organism>
<proteinExistence type="predicted"/>
<dbReference type="InterPro" id="IPR031811">
    <property type="entry name" value="ALGX/ALGJ_SGNH-like"/>
</dbReference>
<dbReference type="SUPFAM" id="SSF52266">
    <property type="entry name" value="SGNH hydrolase"/>
    <property type="match status" value="1"/>
</dbReference>
<evidence type="ECO:0000256" key="2">
    <source>
        <dbReference type="ARBA" id="ARBA00005182"/>
    </source>
</evidence>
<evidence type="ECO:0000313" key="10">
    <source>
        <dbReference type="Proteomes" id="UP000433359"/>
    </source>
</evidence>